<protein>
    <submittedName>
        <fullName evidence="1">Uncharacterized protein</fullName>
    </submittedName>
</protein>
<comment type="caution">
    <text evidence="1">The sequence shown here is derived from an EMBL/GenBank/DDBJ whole genome shotgun (WGS) entry which is preliminary data.</text>
</comment>
<dbReference type="GeneID" id="85328563"/>
<organism evidence="1 2">
    <name type="scientific">Lasiosphaeria miniovina</name>
    <dbReference type="NCBI Taxonomy" id="1954250"/>
    <lineage>
        <taxon>Eukaryota</taxon>
        <taxon>Fungi</taxon>
        <taxon>Dikarya</taxon>
        <taxon>Ascomycota</taxon>
        <taxon>Pezizomycotina</taxon>
        <taxon>Sordariomycetes</taxon>
        <taxon>Sordariomycetidae</taxon>
        <taxon>Sordariales</taxon>
        <taxon>Lasiosphaeriaceae</taxon>
        <taxon>Lasiosphaeria</taxon>
    </lineage>
</organism>
<dbReference type="Proteomes" id="UP001172101">
    <property type="component" value="Unassembled WGS sequence"/>
</dbReference>
<keyword evidence="2" id="KW-1185">Reference proteome</keyword>
<dbReference type="Gene3D" id="3.30.420.10">
    <property type="entry name" value="Ribonuclease H-like superfamily/Ribonuclease H"/>
    <property type="match status" value="1"/>
</dbReference>
<dbReference type="AlphaFoldDB" id="A0AA40AIZ7"/>
<dbReference type="InterPro" id="IPR036397">
    <property type="entry name" value="RNaseH_sf"/>
</dbReference>
<proteinExistence type="predicted"/>
<dbReference type="EMBL" id="JAUIRO010000004">
    <property type="protein sequence ID" value="KAK0716746.1"/>
    <property type="molecule type" value="Genomic_DNA"/>
</dbReference>
<dbReference type="GO" id="GO:0003676">
    <property type="term" value="F:nucleic acid binding"/>
    <property type="evidence" value="ECO:0007669"/>
    <property type="project" value="InterPro"/>
</dbReference>
<evidence type="ECO:0000313" key="1">
    <source>
        <dbReference type="EMBL" id="KAK0716746.1"/>
    </source>
</evidence>
<name>A0AA40AIZ7_9PEZI</name>
<evidence type="ECO:0000313" key="2">
    <source>
        <dbReference type="Proteomes" id="UP001172101"/>
    </source>
</evidence>
<reference evidence="1" key="1">
    <citation type="submission" date="2023-06" db="EMBL/GenBank/DDBJ databases">
        <title>Genome-scale phylogeny and comparative genomics of the fungal order Sordariales.</title>
        <authorList>
            <consortium name="Lawrence Berkeley National Laboratory"/>
            <person name="Hensen N."/>
            <person name="Bonometti L."/>
            <person name="Westerberg I."/>
            <person name="Brannstrom I.O."/>
            <person name="Guillou S."/>
            <person name="Cros-Aarteil S."/>
            <person name="Calhoun S."/>
            <person name="Haridas S."/>
            <person name="Kuo A."/>
            <person name="Mondo S."/>
            <person name="Pangilinan J."/>
            <person name="Riley R."/>
            <person name="LaButti K."/>
            <person name="Andreopoulos B."/>
            <person name="Lipzen A."/>
            <person name="Chen C."/>
            <person name="Yanf M."/>
            <person name="Daum C."/>
            <person name="Ng V."/>
            <person name="Clum A."/>
            <person name="Steindorff A."/>
            <person name="Ohm R."/>
            <person name="Martin F."/>
            <person name="Silar P."/>
            <person name="Natvig D."/>
            <person name="Lalanne C."/>
            <person name="Gautier V."/>
            <person name="Ament-velasquez S.L."/>
            <person name="Kruys A."/>
            <person name="Hutchinson M.I."/>
            <person name="Powell A.J."/>
            <person name="Barry K."/>
            <person name="Miller A.N."/>
            <person name="Grigoriev I.V."/>
            <person name="Debuchy R."/>
            <person name="Gladieux P."/>
            <person name="Thoren M.H."/>
            <person name="Johannesson H."/>
        </authorList>
    </citation>
    <scope>NUCLEOTIDE SEQUENCE</scope>
    <source>
        <strain evidence="1">SMH2392-1A</strain>
    </source>
</reference>
<accession>A0AA40AIZ7</accession>
<dbReference type="RefSeq" id="XP_060295539.1">
    <property type="nucleotide sequence ID" value="XM_060445293.1"/>
</dbReference>
<sequence>MTYEFVPTFLSNDASFCLRDISASDKSVMGESDPWDLAEKRWETSDKYCESVMNFIMTFNDDAGNGRRMTTIWLLRKFSEQPGCVSPPYFIDGNPLPERWSLRGQEPESGDLRVEVWQLENRQFPGCITVPETTAAAKVDARDAQMALDVVAGALRLSYFTDGSVEPPLQGEARDKFVGVRGGYGVVSKIPFLKMGADEWHEEAFFTDNAFSIDHMEMAGISQCLRNALDFVDQSRTELSARNVEAVKVDVFTDSTSSLEAIKNGIQPRLGKTDLYTPHVLPIVKTVVCLTLHARNSNAELHWVPRCSVRKHERADALAGLWKSDKNPNVNID</sequence>
<gene>
    <name evidence="1" type="ORF">B0T26DRAFT_750890</name>
</gene>